<dbReference type="InterPro" id="IPR011009">
    <property type="entry name" value="Kinase-like_dom_sf"/>
</dbReference>
<dbReference type="AlphaFoldDB" id="F0WTG9"/>
<evidence type="ECO:0000313" key="2">
    <source>
        <dbReference type="EMBL" id="CCA24659.1"/>
    </source>
</evidence>
<dbReference type="HOGENOM" id="CLU_708657_0_0_1"/>
<dbReference type="InterPro" id="IPR051681">
    <property type="entry name" value="Ser/Thr_Kinases-Pseudokinases"/>
</dbReference>
<keyword evidence="2" id="KW-0808">Transferase</keyword>
<organism evidence="2">
    <name type="scientific">Albugo laibachii Nc14</name>
    <dbReference type="NCBI Taxonomy" id="890382"/>
    <lineage>
        <taxon>Eukaryota</taxon>
        <taxon>Sar</taxon>
        <taxon>Stramenopiles</taxon>
        <taxon>Oomycota</taxon>
        <taxon>Peronosporomycetes</taxon>
        <taxon>Albuginales</taxon>
        <taxon>Albuginaceae</taxon>
        <taxon>Albugo</taxon>
    </lineage>
</organism>
<dbReference type="InterPro" id="IPR001245">
    <property type="entry name" value="Ser-Thr/Tyr_kinase_cat_dom"/>
</dbReference>
<name>F0WTG9_9STRA</name>
<sequence length="390" mass="44775">MSDRVSVFLKSFLWSGHPRSQVESEQMHPNPVDSRRETSSMVLYLKCIAPELVAARSWVNKCHCDADIYSLGMFMWDILHPSVREMKDDLVLHFQETMKGHRPQINSTVHPRLMQLIQMCWNANARQRPSASQVVVELESIQREISSRIAMILMDSMTLPKGDEKDNESVAEVVCGKRIINRHNAKFNRRNGKESGFAANVSIRKMMEFDFVHSTEEAVRLGNAFMTCGFLHHRHHMLAFEYSMESFYFDKRRLQDFCRLLCTARSEKHSERVSIRGSWTTSTENINFPNEHNYKMQNTEFCKCQELGIYGADTLTETSRRVKHVPNAERFTVSSSVDIVREDFGHDGADCVHRDGIDIPILHDTYSSAQTPTGKVSHGLKGVMLCSTSY</sequence>
<dbReference type="Pfam" id="PF07714">
    <property type="entry name" value="PK_Tyr_Ser-Thr"/>
    <property type="match status" value="1"/>
</dbReference>
<dbReference type="PANTHER" id="PTHR44329">
    <property type="entry name" value="SERINE/THREONINE-PROTEIN KINASE TNNI3K-RELATED"/>
    <property type="match status" value="1"/>
</dbReference>
<evidence type="ECO:0000259" key="1">
    <source>
        <dbReference type="PROSITE" id="PS50011"/>
    </source>
</evidence>
<dbReference type="GO" id="GO:0005524">
    <property type="term" value="F:ATP binding"/>
    <property type="evidence" value="ECO:0007669"/>
    <property type="project" value="InterPro"/>
</dbReference>
<dbReference type="Gene3D" id="1.10.510.10">
    <property type="entry name" value="Transferase(Phosphotransferase) domain 1"/>
    <property type="match status" value="1"/>
</dbReference>
<proteinExistence type="predicted"/>
<dbReference type="PROSITE" id="PS50011">
    <property type="entry name" value="PROTEIN_KINASE_DOM"/>
    <property type="match status" value="1"/>
</dbReference>
<accession>F0WTG9</accession>
<keyword evidence="2" id="KW-0418">Kinase</keyword>
<dbReference type="InterPro" id="IPR000719">
    <property type="entry name" value="Prot_kinase_dom"/>
</dbReference>
<dbReference type="SUPFAM" id="SSF56112">
    <property type="entry name" value="Protein kinase-like (PK-like)"/>
    <property type="match status" value="1"/>
</dbReference>
<dbReference type="EMBL" id="FR824296">
    <property type="protein sequence ID" value="CCA24659.1"/>
    <property type="molecule type" value="Genomic_DNA"/>
</dbReference>
<gene>
    <name evidence="2" type="primary">AlNc14C251G9648</name>
    <name evidence="2" type="ORF">ALNC14_108030</name>
</gene>
<protein>
    <submittedName>
        <fullName evidence="2">Protein kinase putative</fullName>
    </submittedName>
</protein>
<reference evidence="2" key="2">
    <citation type="submission" date="2011-02" db="EMBL/GenBank/DDBJ databases">
        <authorList>
            <person name="MacLean D."/>
        </authorList>
    </citation>
    <scope>NUCLEOTIDE SEQUENCE</scope>
</reference>
<feature type="domain" description="Protein kinase" evidence="1">
    <location>
        <begin position="1"/>
        <end position="141"/>
    </location>
</feature>
<dbReference type="GO" id="GO:0004674">
    <property type="term" value="F:protein serine/threonine kinase activity"/>
    <property type="evidence" value="ECO:0007669"/>
    <property type="project" value="TreeGrafter"/>
</dbReference>
<reference evidence="2" key="1">
    <citation type="journal article" date="2011" name="PLoS Biol.">
        <title>Gene gain and loss during evolution of obligate parasitism in the white rust pathogen of Arabidopsis thaliana.</title>
        <authorList>
            <person name="Kemen E."/>
            <person name="Gardiner A."/>
            <person name="Schultz-Larsen T."/>
            <person name="Kemen A.C."/>
            <person name="Balmuth A.L."/>
            <person name="Robert-Seilaniantz A."/>
            <person name="Bailey K."/>
            <person name="Holub E."/>
            <person name="Studholme D.J."/>
            <person name="Maclean D."/>
            <person name="Jones J.D."/>
        </authorList>
    </citation>
    <scope>NUCLEOTIDE SEQUENCE</scope>
</reference>